<feature type="domain" description="Response regulatory" evidence="3">
    <location>
        <begin position="7"/>
        <end position="120"/>
    </location>
</feature>
<dbReference type="Pfam" id="PF00072">
    <property type="entry name" value="Response_reg"/>
    <property type="match status" value="1"/>
</dbReference>
<evidence type="ECO:0000259" key="3">
    <source>
        <dbReference type="PROSITE" id="PS50110"/>
    </source>
</evidence>
<accession>A0ABU7I8J0</accession>
<gene>
    <name evidence="4" type="ORF">VRU48_11745</name>
</gene>
<dbReference type="Gene3D" id="3.40.50.2300">
    <property type="match status" value="1"/>
</dbReference>
<dbReference type="PROSITE" id="PS50110">
    <property type="entry name" value="RESPONSE_REGULATORY"/>
    <property type="match status" value="1"/>
</dbReference>
<evidence type="ECO:0000313" key="5">
    <source>
        <dbReference type="Proteomes" id="UP001336835"/>
    </source>
</evidence>
<evidence type="ECO:0000256" key="2">
    <source>
        <dbReference type="PROSITE-ProRule" id="PRU00169"/>
    </source>
</evidence>
<name>A0ABU7I8J0_9SPHI</name>
<protein>
    <submittedName>
        <fullName evidence="4">Response regulator</fullName>
    </submittedName>
</protein>
<dbReference type="InterPro" id="IPR050595">
    <property type="entry name" value="Bact_response_regulator"/>
</dbReference>
<feature type="modified residue" description="4-aspartylphosphate" evidence="2">
    <location>
        <position position="55"/>
    </location>
</feature>
<dbReference type="PANTHER" id="PTHR44591">
    <property type="entry name" value="STRESS RESPONSE REGULATOR PROTEIN 1"/>
    <property type="match status" value="1"/>
</dbReference>
<proteinExistence type="predicted"/>
<dbReference type="EMBL" id="JAZDQT010000002">
    <property type="protein sequence ID" value="MEE1945783.1"/>
    <property type="molecule type" value="Genomic_DNA"/>
</dbReference>
<keyword evidence="1 2" id="KW-0597">Phosphoprotein</keyword>
<sequence>MNSRNKRVTLADDDPGILDAVGMMLEMEGYEVSTTLNGNTILNTESGLPDIYVLDIWMSGSDGRELCKKLKTNEKTKNIPVILISASNDLQKSAESAGADDFLAKPFEIDNLLSKIENCLQN</sequence>
<comment type="caution">
    <text evidence="4">The sequence shown here is derived from an EMBL/GenBank/DDBJ whole genome shotgun (WGS) entry which is preliminary data.</text>
</comment>
<dbReference type="RefSeq" id="WP_330108103.1">
    <property type="nucleotide sequence ID" value="NZ_JAZDQT010000002.1"/>
</dbReference>
<dbReference type="SMART" id="SM00448">
    <property type="entry name" value="REC"/>
    <property type="match status" value="1"/>
</dbReference>
<dbReference type="InterPro" id="IPR001789">
    <property type="entry name" value="Sig_transdc_resp-reg_receiver"/>
</dbReference>
<organism evidence="4 5">
    <name type="scientific">Pedobacter albus</name>
    <dbReference type="NCBI Taxonomy" id="3113905"/>
    <lineage>
        <taxon>Bacteria</taxon>
        <taxon>Pseudomonadati</taxon>
        <taxon>Bacteroidota</taxon>
        <taxon>Sphingobacteriia</taxon>
        <taxon>Sphingobacteriales</taxon>
        <taxon>Sphingobacteriaceae</taxon>
        <taxon>Pedobacter</taxon>
    </lineage>
</organism>
<evidence type="ECO:0000256" key="1">
    <source>
        <dbReference type="ARBA" id="ARBA00022553"/>
    </source>
</evidence>
<dbReference type="PANTHER" id="PTHR44591:SF3">
    <property type="entry name" value="RESPONSE REGULATORY DOMAIN-CONTAINING PROTEIN"/>
    <property type="match status" value="1"/>
</dbReference>
<reference evidence="4 5" key="1">
    <citation type="submission" date="2024-01" db="EMBL/GenBank/DDBJ databases">
        <title>Pedobacter sp. nov., isolated from fresh soil.</title>
        <authorList>
            <person name="Le N.T.T."/>
        </authorList>
    </citation>
    <scope>NUCLEOTIDE SEQUENCE [LARGE SCALE GENOMIC DNA]</scope>
    <source>
        <strain evidence="4 5">KR3-3</strain>
    </source>
</reference>
<evidence type="ECO:0000313" key="4">
    <source>
        <dbReference type="EMBL" id="MEE1945783.1"/>
    </source>
</evidence>
<keyword evidence="5" id="KW-1185">Reference proteome</keyword>
<dbReference type="InterPro" id="IPR011006">
    <property type="entry name" value="CheY-like_superfamily"/>
</dbReference>
<dbReference type="Proteomes" id="UP001336835">
    <property type="component" value="Unassembled WGS sequence"/>
</dbReference>
<dbReference type="SUPFAM" id="SSF52172">
    <property type="entry name" value="CheY-like"/>
    <property type="match status" value="1"/>
</dbReference>